<evidence type="ECO:0000259" key="6">
    <source>
        <dbReference type="Pfam" id="PF12391"/>
    </source>
</evidence>
<dbReference type="AlphaFoldDB" id="A0AAN0RKR8"/>
<dbReference type="Pfam" id="PF12391">
    <property type="entry name" value="PCDO_beta_N"/>
    <property type="match status" value="1"/>
</dbReference>
<dbReference type="PANTHER" id="PTHR33711">
    <property type="entry name" value="DIOXYGENASE, PUTATIVE (AFU_ORTHOLOGUE AFUA_2G02910)-RELATED"/>
    <property type="match status" value="1"/>
</dbReference>
<dbReference type="InterPro" id="IPR012785">
    <property type="entry name" value="Protocat_dOase_b"/>
</dbReference>
<dbReference type="InterPro" id="IPR024756">
    <property type="entry name" value="PCDO_beta_N"/>
</dbReference>
<dbReference type="KEGG" id="ptp:RCA23_c25400"/>
<protein>
    <submittedName>
        <fullName evidence="7">Protocatechuate 3,4-dioxygenase beta chain PcaH</fullName>
        <ecNumber evidence="7">1.13.11.3</ecNumber>
    </submittedName>
</protein>
<evidence type="ECO:0000256" key="2">
    <source>
        <dbReference type="ARBA" id="ARBA00022964"/>
    </source>
</evidence>
<dbReference type="InterPro" id="IPR015889">
    <property type="entry name" value="Intradiol_dOase_core"/>
</dbReference>
<feature type="domain" description="Intradiol ring-cleavage dioxygenases" evidence="5">
    <location>
        <begin position="46"/>
        <end position="229"/>
    </location>
</feature>
<dbReference type="GO" id="GO:0008199">
    <property type="term" value="F:ferric iron binding"/>
    <property type="evidence" value="ECO:0007669"/>
    <property type="project" value="InterPro"/>
</dbReference>
<reference evidence="7 8" key="1">
    <citation type="journal article" date="2014" name="ISME J.">
        <title>Adaptation of an abundant Roseobacter RCA organism to pelagic systems revealed by genomic and transcriptomic analyses.</title>
        <authorList>
            <person name="Voget S."/>
            <person name="Wemheuer B."/>
            <person name="Brinkhoff T."/>
            <person name="Vollmers J."/>
            <person name="Dietrich S."/>
            <person name="Giebel H.A."/>
            <person name="Beardsley C."/>
            <person name="Sardemann C."/>
            <person name="Bakenhus I."/>
            <person name="Billerbeck S."/>
            <person name="Daniel R."/>
            <person name="Simon M."/>
        </authorList>
    </citation>
    <scope>NUCLEOTIDE SEQUENCE [LARGE SCALE GENOMIC DNA]</scope>
    <source>
        <strain evidence="7 8">RCA23</strain>
    </source>
</reference>
<evidence type="ECO:0000256" key="3">
    <source>
        <dbReference type="ARBA" id="ARBA00023002"/>
    </source>
</evidence>
<comment type="similarity">
    <text evidence="1">Belongs to the intradiol ring-cleavage dioxygenase family.</text>
</comment>
<dbReference type="SUPFAM" id="SSF49482">
    <property type="entry name" value="Aromatic compound dioxygenase"/>
    <property type="match status" value="1"/>
</dbReference>
<dbReference type="Proteomes" id="UP000028680">
    <property type="component" value="Chromosome"/>
</dbReference>
<dbReference type="GO" id="GO:0018578">
    <property type="term" value="F:protocatechuate 3,4-dioxygenase activity"/>
    <property type="evidence" value="ECO:0007669"/>
    <property type="project" value="UniProtKB-EC"/>
</dbReference>
<dbReference type="EC" id="1.13.11.3" evidence="7"/>
<proteinExistence type="inferred from homology"/>
<gene>
    <name evidence="7" type="primary">pcaH</name>
    <name evidence="7" type="ORF">RCA23_c25400</name>
</gene>
<evidence type="ECO:0000259" key="5">
    <source>
        <dbReference type="Pfam" id="PF00775"/>
    </source>
</evidence>
<dbReference type="EMBL" id="CP003984">
    <property type="protein sequence ID" value="AII88058.1"/>
    <property type="molecule type" value="Genomic_DNA"/>
</dbReference>
<feature type="domain" description="Protocatechuate 3,4-dioxygenase beta subunit N-terminal" evidence="6">
    <location>
        <begin position="10"/>
        <end position="40"/>
    </location>
</feature>
<evidence type="ECO:0000313" key="8">
    <source>
        <dbReference type="Proteomes" id="UP000028680"/>
    </source>
</evidence>
<evidence type="ECO:0000256" key="1">
    <source>
        <dbReference type="ARBA" id="ARBA00007825"/>
    </source>
</evidence>
<keyword evidence="2" id="KW-0223">Dioxygenase</keyword>
<feature type="compositionally biased region" description="Polar residues" evidence="4">
    <location>
        <begin position="1"/>
        <end position="13"/>
    </location>
</feature>
<dbReference type="Gene3D" id="2.60.130.10">
    <property type="entry name" value="Aromatic compound dioxygenase"/>
    <property type="match status" value="1"/>
</dbReference>
<dbReference type="GO" id="GO:0019619">
    <property type="term" value="P:3,4-dihydroxybenzoate catabolic process"/>
    <property type="evidence" value="ECO:0007669"/>
    <property type="project" value="InterPro"/>
</dbReference>
<dbReference type="PANTHER" id="PTHR33711:SF10">
    <property type="entry name" value="INTRADIOL RING-CLEAVAGE DIOXYGENASES DOMAIN-CONTAINING PROTEIN"/>
    <property type="match status" value="1"/>
</dbReference>
<dbReference type="InterPro" id="IPR050770">
    <property type="entry name" value="Intradiol_RC_Dioxygenase"/>
</dbReference>
<keyword evidence="8" id="KW-1185">Reference proteome</keyword>
<dbReference type="NCBIfam" id="TIGR02422">
    <property type="entry name" value="protocat_beta"/>
    <property type="match status" value="1"/>
</dbReference>
<dbReference type="Pfam" id="PF00775">
    <property type="entry name" value="Dioxygenase_C"/>
    <property type="match status" value="1"/>
</dbReference>
<evidence type="ECO:0000256" key="4">
    <source>
        <dbReference type="SAM" id="MobiDB-lite"/>
    </source>
</evidence>
<keyword evidence="3 7" id="KW-0560">Oxidoreductase</keyword>
<feature type="region of interest" description="Disordered" evidence="4">
    <location>
        <begin position="1"/>
        <end position="25"/>
    </location>
</feature>
<evidence type="ECO:0000313" key="7">
    <source>
        <dbReference type="EMBL" id="AII88058.1"/>
    </source>
</evidence>
<dbReference type="InterPro" id="IPR000627">
    <property type="entry name" value="Intradiol_dOase_C"/>
</dbReference>
<accession>A0AAN0RKR8</accession>
<name>A0AAN0RKR8_9RHOB</name>
<sequence>MSETDPFNPQDMSLQPPALTPDYRSSRLRAPSHKLLSLEQGPGELTGPTFGHDVIGPNDNDLIINYAAPGSAAIGEQIMVHGHLLDENARPVPQALLEFWQANAGGRYRHKKDGYLAPLDPNFGGCGRTLTDENGYFSFRTVRPGPYPWPNGGNDWRPAHIHFSCFGQGWAQRLITQMYFEGDPHIPLCPIVQTIADPKAIDRLTARLDMAHTVPMGFRAFRFDIVLRGRASTLFENKLEGN</sequence>
<organism evidence="7 8">
    <name type="scientific">Planktomarina temperata RCA23</name>
    <dbReference type="NCBI Taxonomy" id="666509"/>
    <lineage>
        <taxon>Bacteria</taxon>
        <taxon>Pseudomonadati</taxon>
        <taxon>Pseudomonadota</taxon>
        <taxon>Alphaproteobacteria</taxon>
        <taxon>Rhodobacterales</taxon>
        <taxon>Paracoccaceae</taxon>
        <taxon>Planktomarina</taxon>
    </lineage>
</organism>